<evidence type="ECO:0000256" key="4">
    <source>
        <dbReference type="ARBA" id="ARBA00022777"/>
    </source>
</evidence>
<feature type="binding site" evidence="9">
    <location>
        <position position="283"/>
    </location>
    <ligand>
        <name>K(+)</name>
        <dbReference type="ChEBI" id="CHEBI:29103"/>
    </ligand>
</feature>
<dbReference type="EC" id="2.7.1.15" evidence="9"/>
<evidence type="ECO:0000256" key="7">
    <source>
        <dbReference type="ARBA" id="ARBA00022958"/>
    </source>
</evidence>
<feature type="binding site" evidence="9">
    <location>
        <position position="246"/>
    </location>
    <ligand>
        <name>K(+)</name>
        <dbReference type="ChEBI" id="CHEBI:29103"/>
    </ligand>
</feature>
<comment type="subunit">
    <text evidence="9">Homodimer.</text>
</comment>
<evidence type="ECO:0000313" key="12">
    <source>
        <dbReference type="Proteomes" id="UP000467006"/>
    </source>
</evidence>
<evidence type="ECO:0000256" key="1">
    <source>
        <dbReference type="ARBA" id="ARBA00022679"/>
    </source>
</evidence>
<comment type="pathway">
    <text evidence="9">Carbohydrate metabolism; D-ribose degradation; D-ribose 5-phosphate from beta-D-ribopyranose: step 2/2.</text>
</comment>
<dbReference type="PANTHER" id="PTHR10584:SF166">
    <property type="entry name" value="RIBOKINASE"/>
    <property type="match status" value="1"/>
</dbReference>
<keyword evidence="2 9" id="KW-0479">Metal-binding</keyword>
<organism evidence="11 12">
    <name type="scientific">Mycolicibacterium duvalii</name>
    <dbReference type="NCBI Taxonomy" id="39688"/>
    <lineage>
        <taxon>Bacteria</taxon>
        <taxon>Bacillati</taxon>
        <taxon>Actinomycetota</taxon>
        <taxon>Actinomycetes</taxon>
        <taxon>Mycobacteriales</taxon>
        <taxon>Mycobacteriaceae</taxon>
        <taxon>Mycolicibacterium</taxon>
    </lineage>
</organism>
<dbReference type="AlphaFoldDB" id="A0A7I7JV99"/>
<dbReference type="GO" id="GO:0019303">
    <property type="term" value="P:D-ribose catabolic process"/>
    <property type="evidence" value="ECO:0007669"/>
    <property type="project" value="UniProtKB-UniRule"/>
</dbReference>
<keyword evidence="12" id="KW-1185">Reference proteome</keyword>
<dbReference type="GO" id="GO:0005829">
    <property type="term" value="C:cytosol"/>
    <property type="evidence" value="ECO:0007669"/>
    <property type="project" value="TreeGrafter"/>
</dbReference>
<dbReference type="Gene3D" id="3.40.1190.20">
    <property type="match status" value="1"/>
</dbReference>
<comment type="caution">
    <text evidence="9">Lacks conserved residue(s) required for the propagation of feature annotation.</text>
</comment>
<dbReference type="CDD" id="cd01174">
    <property type="entry name" value="ribokinase"/>
    <property type="match status" value="1"/>
</dbReference>
<dbReference type="PRINTS" id="PR00990">
    <property type="entry name" value="RIBOKINASE"/>
</dbReference>
<dbReference type="KEGG" id="mdu:MDUV_06560"/>
<evidence type="ECO:0000259" key="10">
    <source>
        <dbReference type="Pfam" id="PF00294"/>
    </source>
</evidence>
<evidence type="ECO:0000256" key="9">
    <source>
        <dbReference type="HAMAP-Rule" id="MF_01987"/>
    </source>
</evidence>
<dbReference type="InterPro" id="IPR029056">
    <property type="entry name" value="Ribokinase-like"/>
</dbReference>
<sequence>MRPPIQSLTSSDVARVCVVGSVNADLIFTVEELPRAGQTVLASGLTTVPGGKGANQAVAAARAGAEVALVAALGSDATAGDLRRHLLDNGVDVTAVGTVSGPSGTAVIAVDAAAENTIVVAPGANAHLSAGSPGLREAVTVADVVLLQLEIPLETAVAAARMARTAGAVVLVNASPGGYDPAQLAALAAHSDVVIVNDSEAPGWLDDDRLLVEHLVITRGARGARHITAGRAHDIPAPAVRPVDTTGAGDVFAGVLAAHWPIGPEVALPRACAAGALATLVAGAGNCAPYSKAIDNAMTGAPDDHRAPPP</sequence>
<dbReference type="Pfam" id="PF00294">
    <property type="entry name" value="PfkB"/>
    <property type="match status" value="1"/>
</dbReference>
<feature type="binding site" evidence="9">
    <location>
        <position position="197"/>
    </location>
    <ligand>
        <name>ATP</name>
        <dbReference type="ChEBI" id="CHEBI:30616"/>
    </ligand>
</feature>
<feature type="active site" description="Proton acceptor" evidence="9">
    <location>
        <position position="250"/>
    </location>
</feature>
<comment type="function">
    <text evidence="9">Catalyzes the phosphorylation of ribose at O-5 in a reaction requiring ATP and magnesium. The resulting D-ribose-5-phosphate can then be used either for sythesis of nucleotides, histidine, and tryptophan, or as a component of the pentose phosphate pathway.</text>
</comment>
<accession>A0A7I7JV99</accession>
<keyword evidence="3 9" id="KW-0547">Nucleotide-binding</keyword>
<name>A0A7I7JV99_9MYCO</name>
<dbReference type="GO" id="GO:0004747">
    <property type="term" value="F:ribokinase activity"/>
    <property type="evidence" value="ECO:0007669"/>
    <property type="project" value="UniProtKB-UniRule"/>
</dbReference>
<dbReference type="UniPathway" id="UPA00916">
    <property type="reaction ID" value="UER00889"/>
</dbReference>
<dbReference type="EMBL" id="AP022563">
    <property type="protein sequence ID" value="BBX15796.1"/>
    <property type="molecule type" value="Genomic_DNA"/>
</dbReference>
<feature type="binding site" evidence="9">
    <location>
        <position position="281"/>
    </location>
    <ligand>
        <name>K(+)</name>
        <dbReference type="ChEBI" id="CHEBI:29103"/>
    </ligand>
</feature>
<keyword evidence="7 9" id="KW-0630">Potassium</keyword>
<feature type="binding site" evidence="9">
    <location>
        <position position="250"/>
    </location>
    <ligand>
        <name>substrate</name>
    </ligand>
</feature>
<feature type="binding site" evidence="9">
    <location>
        <begin position="51"/>
        <end position="55"/>
    </location>
    <ligand>
        <name>substrate</name>
    </ligand>
</feature>
<keyword evidence="9" id="KW-0963">Cytoplasm</keyword>
<dbReference type="RefSeq" id="WP_234815298.1">
    <property type="nucleotide sequence ID" value="NZ_AP022563.1"/>
</dbReference>
<gene>
    <name evidence="9 11" type="primary">rbsK</name>
    <name evidence="11" type="ORF">MDUV_06560</name>
</gene>
<feature type="binding site" evidence="9">
    <location>
        <position position="278"/>
    </location>
    <ligand>
        <name>K(+)</name>
        <dbReference type="ChEBI" id="CHEBI:29103"/>
    </ligand>
</feature>
<feature type="binding site" evidence="9">
    <location>
        <begin position="218"/>
        <end position="223"/>
    </location>
    <ligand>
        <name>ATP</name>
        <dbReference type="ChEBI" id="CHEBI:30616"/>
    </ligand>
</feature>
<dbReference type="GO" id="GO:0046872">
    <property type="term" value="F:metal ion binding"/>
    <property type="evidence" value="ECO:0007669"/>
    <property type="project" value="UniProtKB-KW"/>
</dbReference>
<keyword evidence="8 9" id="KW-0119">Carbohydrate metabolism</keyword>
<evidence type="ECO:0000256" key="2">
    <source>
        <dbReference type="ARBA" id="ARBA00022723"/>
    </source>
</evidence>
<evidence type="ECO:0000256" key="8">
    <source>
        <dbReference type="ARBA" id="ARBA00023277"/>
    </source>
</evidence>
<feature type="domain" description="Carbohydrate kinase PfkB" evidence="10">
    <location>
        <begin position="15"/>
        <end position="289"/>
    </location>
</feature>
<dbReference type="Proteomes" id="UP000467006">
    <property type="component" value="Chromosome"/>
</dbReference>
<comment type="cofactor">
    <cofactor evidence="9">
        <name>Mg(2+)</name>
        <dbReference type="ChEBI" id="CHEBI:18420"/>
    </cofactor>
    <text evidence="9">Requires a divalent cation, most likely magnesium in vivo, as an electrophilic catalyst to aid phosphoryl group transfer. It is the chelate of the metal and the nucleotide that is the actual substrate.</text>
</comment>
<keyword evidence="1 9" id="KW-0808">Transferase</keyword>
<comment type="similarity">
    <text evidence="9">Belongs to the carbohydrate kinase PfkB family. Ribokinase subfamily.</text>
</comment>
<proteinExistence type="inferred from homology"/>
<feature type="binding site" evidence="9">
    <location>
        <position position="150"/>
    </location>
    <ligand>
        <name>substrate</name>
    </ligand>
</feature>
<dbReference type="InterPro" id="IPR002139">
    <property type="entry name" value="Ribo/fructo_kinase"/>
</dbReference>
<dbReference type="InterPro" id="IPR011877">
    <property type="entry name" value="Ribokinase"/>
</dbReference>
<evidence type="ECO:0000256" key="5">
    <source>
        <dbReference type="ARBA" id="ARBA00022840"/>
    </source>
</evidence>
<reference evidence="11 12" key="1">
    <citation type="journal article" date="2019" name="Emerg. Microbes Infect.">
        <title>Comprehensive subspecies identification of 175 nontuberculous mycobacteria species based on 7547 genomic profiles.</title>
        <authorList>
            <person name="Matsumoto Y."/>
            <person name="Kinjo T."/>
            <person name="Motooka D."/>
            <person name="Nabeya D."/>
            <person name="Jung N."/>
            <person name="Uechi K."/>
            <person name="Horii T."/>
            <person name="Iida T."/>
            <person name="Fujita J."/>
            <person name="Nakamura S."/>
        </authorList>
    </citation>
    <scope>NUCLEOTIDE SEQUENCE [LARGE SCALE GENOMIC DNA]</scope>
    <source>
        <strain evidence="11 12">JCM 6396</strain>
    </source>
</reference>
<evidence type="ECO:0000256" key="3">
    <source>
        <dbReference type="ARBA" id="ARBA00022741"/>
    </source>
</evidence>
<keyword evidence="6 9" id="KW-0460">Magnesium</keyword>
<evidence type="ECO:0000256" key="6">
    <source>
        <dbReference type="ARBA" id="ARBA00022842"/>
    </source>
</evidence>
<comment type="activity regulation">
    <text evidence="9">Activated by a monovalent cation that binds near, but not in, the active site. The most likely occupant of the site in vivo is potassium. Ion binding induces a conformational change that may alter substrate affinity.</text>
</comment>
<feature type="binding site" evidence="9">
    <location>
        <position position="244"/>
    </location>
    <ligand>
        <name>K(+)</name>
        <dbReference type="ChEBI" id="CHEBI:29103"/>
    </ligand>
</feature>
<dbReference type="GO" id="GO:0005524">
    <property type="term" value="F:ATP binding"/>
    <property type="evidence" value="ECO:0007669"/>
    <property type="project" value="UniProtKB-UniRule"/>
</dbReference>
<protein>
    <recommendedName>
        <fullName evidence="9">Ribokinase</fullName>
        <shortName evidence="9">RK</shortName>
        <ecNumber evidence="9">2.7.1.15</ecNumber>
    </recommendedName>
</protein>
<comment type="catalytic activity">
    <reaction evidence="9">
        <text>D-ribose + ATP = D-ribose 5-phosphate + ADP + H(+)</text>
        <dbReference type="Rhea" id="RHEA:13697"/>
        <dbReference type="ChEBI" id="CHEBI:15378"/>
        <dbReference type="ChEBI" id="CHEBI:30616"/>
        <dbReference type="ChEBI" id="CHEBI:47013"/>
        <dbReference type="ChEBI" id="CHEBI:78346"/>
        <dbReference type="ChEBI" id="CHEBI:456216"/>
        <dbReference type="EC" id="2.7.1.15"/>
    </reaction>
</comment>
<keyword evidence="4 9" id="KW-0418">Kinase</keyword>
<dbReference type="SUPFAM" id="SSF53613">
    <property type="entry name" value="Ribokinase-like"/>
    <property type="match status" value="1"/>
</dbReference>
<dbReference type="HAMAP" id="MF_01987">
    <property type="entry name" value="Ribokinase"/>
    <property type="match status" value="1"/>
</dbReference>
<feature type="binding site" evidence="9">
    <location>
        <begin position="23"/>
        <end position="25"/>
    </location>
    <ligand>
        <name>substrate</name>
    </ligand>
</feature>
<feature type="binding site" evidence="9">
    <location>
        <begin position="249"/>
        <end position="250"/>
    </location>
    <ligand>
        <name>ATP</name>
        <dbReference type="ChEBI" id="CHEBI:30616"/>
    </ligand>
</feature>
<evidence type="ECO:0000313" key="11">
    <source>
        <dbReference type="EMBL" id="BBX15796.1"/>
    </source>
</evidence>
<dbReference type="InterPro" id="IPR011611">
    <property type="entry name" value="PfkB_dom"/>
</dbReference>
<dbReference type="PANTHER" id="PTHR10584">
    <property type="entry name" value="SUGAR KINASE"/>
    <property type="match status" value="1"/>
</dbReference>
<comment type="subcellular location">
    <subcellularLocation>
        <location evidence="9">Cytoplasm</location>
    </subcellularLocation>
</comment>
<keyword evidence="5 9" id="KW-0067">ATP-binding</keyword>